<dbReference type="PANTHER" id="PTHR38111">
    <property type="entry name" value="ZN(2)-C6 FUNGAL-TYPE DOMAIN-CONTAINING PROTEIN-RELATED"/>
    <property type="match status" value="1"/>
</dbReference>
<name>A0AA38VUA4_9PEZI</name>
<evidence type="ECO:0000313" key="1">
    <source>
        <dbReference type="EMBL" id="KAJ9148188.1"/>
    </source>
</evidence>
<dbReference type="PANTHER" id="PTHR38111:SF6">
    <property type="entry name" value="FINGER DOMAIN PROTEIN, PUTATIVE (AFU_ORTHOLOGUE AFUA_8G01940)-RELATED"/>
    <property type="match status" value="1"/>
</dbReference>
<dbReference type="AlphaFoldDB" id="A0AA38VUA4"/>
<organism evidence="1 2">
    <name type="scientific">Coniochaeta hoffmannii</name>
    <dbReference type="NCBI Taxonomy" id="91930"/>
    <lineage>
        <taxon>Eukaryota</taxon>
        <taxon>Fungi</taxon>
        <taxon>Dikarya</taxon>
        <taxon>Ascomycota</taxon>
        <taxon>Pezizomycotina</taxon>
        <taxon>Sordariomycetes</taxon>
        <taxon>Sordariomycetidae</taxon>
        <taxon>Coniochaetales</taxon>
        <taxon>Coniochaetaceae</taxon>
        <taxon>Coniochaeta</taxon>
    </lineage>
</organism>
<sequence length="515" mass="57526">MVQTSFEFVMQEGPKRFSRVTQTKIRRQAMKAVGLARRQTERYGKHNLRQGSAVTYTKTESELSPTAVPIGVLECDKRIAVHSKRSKHGGRREDRYPKEENTHAAIDETVAMALNKLSSSMFVSGLEQLMMDFNVEPADLSALTSIHITAVASAVLTTQPGRLKDLLSSRQWSYFEHLYSRFGHSACLDDSVRCLIMVAQELMAPSSRTPRRVILTQYGRALRSLQKAIDAPGSRADPDTLCATNMLQLFSVLYPAACTAETWSQHLTGSMRMIELRGPHDFKTDYEKALLIAAAGTITTETFYRNQVSFLEEPEWQKAILACKLETDLFSDRSSLAIDLGALMVKLPGACKRVGDVVCSTNPSPAAITTARQEVRQLRKALRQWRNLFDTELIIDPPPASVPPSQRYKRLDALANALVLEVVLARLAGSVQVSERFAMEDEIQQHGAHIASMEASCYARDYRTAFYLSQKYVIAAALMETSHLWRAPCSSSGELIEAWKFRAWCDAVPRQSPLG</sequence>
<dbReference type="Proteomes" id="UP001174691">
    <property type="component" value="Unassembled WGS sequence"/>
</dbReference>
<evidence type="ECO:0000313" key="2">
    <source>
        <dbReference type="Proteomes" id="UP001174691"/>
    </source>
</evidence>
<accession>A0AA38VUA4</accession>
<protein>
    <submittedName>
        <fullName evidence="1">Uncharacterized protein</fullName>
    </submittedName>
</protein>
<dbReference type="EMBL" id="JANBVN010000087">
    <property type="protein sequence ID" value="KAJ9148188.1"/>
    <property type="molecule type" value="Genomic_DNA"/>
</dbReference>
<keyword evidence="2" id="KW-1185">Reference proteome</keyword>
<comment type="caution">
    <text evidence="1">The sequence shown here is derived from an EMBL/GenBank/DDBJ whole genome shotgun (WGS) entry which is preliminary data.</text>
</comment>
<proteinExistence type="predicted"/>
<reference evidence="1" key="1">
    <citation type="submission" date="2022-07" db="EMBL/GenBank/DDBJ databases">
        <title>Fungi with potential for degradation of polypropylene.</title>
        <authorList>
            <person name="Gostincar C."/>
        </authorList>
    </citation>
    <scope>NUCLEOTIDE SEQUENCE</scope>
    <source>
        <strain evidence="1">EXF-13287</strain>
    </source>
</reference>
<gene>
    <name evidence="1" type="ORF">NKR19_g5979</name>
</gene>
<dbReference type="InterPro" id="IPR053178">
    <property type="entry name" value="Osmoadaptation_assoc"/>
</dbReference>